<evidence type="ECO:0000313" key="3">
    <source>
        <dbReference type="RefSeq" id="XP_013395911.1"/>
    </source>
</evidence>
<protein>
    <submittedName>
        <fullName evidence="3">Uncharacterized protein LOC106162994</fullName>
    </submittedName>
</protein>
<organism evidence="2 3">
    <name type="scientific">Lingula anatina</name>
    <name type="common">Brachiopod</name>
    <name type="synonym">Lingula unguis</name>
    <dbReference type="NCBI Taxonomy" id="7574"/>
    <lineage>
        <taxon>Eukaryota</taxon>
        <taxon>Metazoa</taxon>
        <taxon>Spiralia</taxon>
        <taxon>Lophotrochozoa</taxon>
        <taxon>Brachiopoda</taxon>
        <taxon>Linguliformea</taxon>
        <taxon>Lingulata</taxon>
        <taxon>Lingulida</taxon>
        <taxon>Linguloidea</taxon>
        <taxon>Lingulidae</taxon>
        <taxon>Lingula</taxon>
    </lineage>
</organism>
<dbReference type="RefSeq" id="XP_013395911.1">
    <property type="nucleotide sequence ID" value="XM_013540457.1"/>
</dbReference>
<keyword evidence="1" id="KW-0732">Signal</keyword>
<dbReference type="InParanoid" id="A0A1S3IDH4"/>
<evidence type="ECO:0000313" key="2">
    <source>
        <dbReference type="Proteomes" id="UP000085678"/>
    </source>
</evidence>
<evidence type="ECO:0000256" key="1">
    <source>
        <dbReference type="SAM" id="SignalP"/>
    </source>
</evidence>
<dbReference type="Proteomes" id="UP000085678">
    <property type="component" value="Unplaced"/>
</dbReference>
<sequence length="237" mass="27358">MELIGMRFTLFVLCAEIVLSFVLGCPQKSHLNDTFPFSKSTDNTYTFHVAYPVEPGTSEKWYIRFEFHPAVDYFAVVDPCDGYLDNQSNRVFKLSGKHNGRLGLSIAAEWRGNAQTVNITLCDKFYYTVHNLTQLELKPVSEKNYQGKCLTESDIGNMWWAKNCSEICSCEAVKGNIGTFTCNSRCQQYDDMASLQTPTQWRDWCNKVRQDRWERDGNYYCISNFCKKMIQLSSPKN</sequence>
<gene>
    <name evidence="3" type="primary">LOC106162994</name>
</gene>
<dbReference type="GeneID" id="106162994"/>
<accession>A0A1S3IDH4</accession>
<feature type="signal peptide" evidence="1">
    <location>
        <begin position="1"/>
        <end position="24"/>
    </location>
</feature>
<feature type="chain" id="PRO_5010168126" evidence="1">
    <location>
        <begin position="25"/>
        <end position="237"/>
    </location>
</feature>
<proteinExistence type="predicted"/>
<dbReference type="AlphaFoldDB" id="A0A1S3IDH4"/>
<name>A0A1S3IDH4_LINAN</name>
<dbReference type="KEGG" id="lak:106162994"/>
<reference evidence="3" key="1">
    <citation type="submission" date="2025-08" db="UniProtKB">
        <authorList>
            <consortium name="RefSeq"/>
        </authorList>
    </citation>
    <scope>IDENTIFICATION</scope>
    <source>
        <tissue evidence="3">Gonads</tissue>
    </source>
</reference>
<keyword evidence="2" id="KW-1185">Reference proteome</keyword>